<dbReference type="Pfam" id="PF01105">
    <property type="entry name" value="EMP24_GP25L"/>
    <property type="match status" value="1"/>
</dbReference>
<dbReference type="InterPro" id="IPR036598">
    <property type="entry name" value="GOLD_dom_sf"/>
</dbReference>
<keyword evidence="5 9" id="KW-1133">Transmembrane helix</keyword>
<evidence type="ECO:0000256" key="5">
    <source>
        <dbReference type="ARBA" id="ARBA00022989"/>
    </source>
</evidence>
<evidence type="ECO:0000259" key="11">
    <source>
        <dbReference type="PROSITE" id="PS50866"/>
    </source>
</evidence>
<dbReference type="Gene3D" id="2.60.120.680">
    <property type="entry name" value="GOLD domain"/>
    <property type="match status" value="1"/>
</dbReference>
<feature type="transmembrane region" description="Helical" evidence="9">
    <location>
        <begin position="188"/>
        <end position="212"/>
    </location>
</feature>
<comment type="caution">
    <text evidence="12">The sequence shown here is derived from an EMBL/GenBank/DDBJ whole genome shotgun (WGS) entry which is preliminary data.</text>
</comment>
<dbReference type="Proteomes" id="UP000681722">
    <property type="component" value="Unassembled WGS sequence"/>
</dbReference>
<evidence type="ECO:0000256" key="9">
    <source>
        <dbReference type="SAM" id="Phobius"/>
    </source>
</evidence>
<name>A0A814DZN1_9BILA</name>
<evidence type="ECO:0000256" key="2">
    <source>
        <dbReference type="ARBA" id="ARBA00007104"/>
    </source>
</evidence>
<protein>
    <recommendedName>
        <fullName evidence="11">GOLD domain-containing protein</fullName>
    </recommendedName>
</protein>
<dbReference type="Proteomes" id="UP000663829">
    <property type="component" value="Unassembled WGS sequence"/>
</dbReference>
<dbReference type="EMBL" id="CAJOBC010002503">
    <property type="protein sequence ID" value="CAF3736335.1"/>
    <property type="molecule type" value="Genomic_DNA"/>
</dbReference>
<accession>A0A814DZN1</accession>
<evidence type="ECO:0000256" key="1">
    <source>
        <dbReference type="ARBA" id="ARBA00004479"/>
    </source>
</evidence>
<evidence type="ECO:0000313" key="12">
    <source>
        <dbReference type="EMBL" id="CAF0961803.1"/>
    </source>
</evidence>
<evidence type="ECO:0000313" key="14">
    <source>
        <dbReference type="Proteomes" id="UP000663829"/>
    </source>
</evidence>
<dbReference type="SUPFAM" id="SSF101576">
    <property type="entry name" value="Supernatant protein factor (SPF), C-terminal domain"/>
    <property type="match status" value="1"/>
</dbReference>
<evidence type="ECO:0000256" key="7">
    <source>
        <dbReference type="ARBA" id="ARBA00037847"/>
    </source>
</evidence>
<evidence type="ECO:0000256" key="10">
    <source>
        <dbReference type="SAM" id="SignalP"/>
    </source>
</evidence>
<keyword evidence="3 8" id="KW-0812">Transmembrane</keyword>
<comment type="similarity">
    <text evidence="2 8">Belongs to the EMP24/GP25L family.</text>
</comment>
<evidence type="ECO:0000256" key="3">
    <source>
        <dbReference type="ARBA" id="ARBA00022692"/>
    </source>
</evidence>
<evidence type="ECO:0000256" key="4">
    <source>
        <dbReference type="ARBA" id="ARBA00022729"/>
    </source>
</evidence>
<dbReference type="GO" id="GO:0016020">
    <property type="term" value="C:membrane"/>
    <property type="evidence" value="ECO:0007669"/>
    <property type="project" value="UniProtKB-SubCell"/>
</dbReference>
<proteinExistence type="inferred from homology"/>
<keyword evidence="4 10" id="KW-0732">Signal</keyword>
<feature type="domain" description="GOLD" evidence="11">
    <location>
        <begin position="35"/>
        <end position="117"/>
    </location>
</feature>
<feature type="signal peptide" evidence="10">
    <location>
        <begin position="1"/>
        <end position="21"/>
    </location>
</feature>
<sequence length="226" mass="26728">MKKKALLSFIILSLLNRYVFGLDIDYTILIGASQHECYHQTLEKGNTLEFMYDVFAGGDYDISFWLYSPVNRLMQSDFKQRDGQHSLVLVETGDYRFCFDNSFSSFSQKQVYFSIRLVNTTEEDDETWMEDVPKDDLGDLQTRTEEFKAVFMRLWANMEQIQRYQQSFRNFEGHDRVMGEHNFERVNFWSMIHLAVLISVGLIQVIMIRSLFEDRSRVGKILRGNK</sequence>
<dbReference type="SMART" id="SM01190">
    <property type="entry name" value="EMP24_GP25L"/>
    <property type="match status" value="1"/>
</dbReference>
<dbReference type="EMBL" id="CAJNOQ010002502">
    <property type="protein sequence ID" value="CAF0961803.1"/>
    <property type="molecule type" value="Genomic_DNA"/>
</dbReference>
<dbReference type="InterPro" id="IPR015720">
    <property type="entry name" value="Emp24-like"/>
</dbReference>
<gene>
    <name evidence="12" type="ORF">GPM918_LOCUS11793</name>
    <name evidence="13" type="ORF">SRO942_LOCUS11799</name>
</gene>
<dbReference type="PANTHER" id="PTHR22811">
    <property type="entry name" value="TRANSMEMBRANE EMP24 DOMAIN-CONTAINING PROTEIN"/>
    <property type="match status" value="1"/>
</dbReference>
<dbReference type="OrthoDB" id="5976732at2759"/>
<dbReference type="InterPro" id="IPR009038">
    <property type="entry name" value="GOLD_dom"/>
</dbReference>
<keyword evidence="14" id="KW-1185">Reference proteome</keyword>
<dbReference type="PROSITE" id="PS50866">
    <property type="entry name" value="GOLD"/>
    <property type="match status" value="1"/>
</dbReference>
<dbReference type="GO" id="GO:0012505">
    <property type="term" value="C:endomembrane system"/>
    <property type="evidence" value="ECO:0007669"/>
    <property type="project" value="UniProtKB-SubCell"/>
</dbReference>
<organism evidence="12 14">
    <name type="scientific">Didymodactylos carnosus</name>
    <dbReference type="NCBI Taxonomy" id="1234261"/>
    <lineage>
        <taxon>Eukaryota</taxon>
        <taxon>Metazoa</taxon>
        <taxon>Spiralia</taxon>
        <taxon>Gnathifera</taxon>
        <taxon>Rotifera</taxon>
        <taxon>Eurotatoria</taxon>
        <taxon>Bdelloidea</taxon>
        <taxon>Philodinida</taxon>
        <taxon>Philodinidae</taxon>
        <taxon>Didymodactylos</taxon>
    </lineage>
</organism>
<feature type="chain" id="PRO_5035600125" description="GOLD domain-containing protein" evidence="10">
    <location>
        <begin position="22"/>
        <end position="226"/>
    </location>
</feature>
<keyword evidence="6 9" id="KW-0472">Membrane</keyword>
<evidence type="ECO:0000256" key="8">
    <source>
        <dbReference type="RuleBase" id="RU003827"/>
    </source>
</evidence>
<dbReference type="AlphaFoldDB" id="A0A814DZN1"/>
<evidence type="ECO:0000313" key="13">
    <source>
        <dbReference type="EMBL" id="CAF3736335.1"/>
    </source>
</evidence>
<reference evidence="12" key="1">
    <citation type="submission" date="2021-02" db="EMBL/GenBank/DDBJ databases">
        <authorList>
            <person name="Nowell W R."/>
        </authorList>
    </citation>
    <scope>NUCLEOTIDE SEQUENCE</scope>
</reference>
<evidence type="ECO:0000256" key="6">
    <source>
        <dbReference type="ARBA" id="ARBA00023136"/>
    </source>
</evidence>
<comment type="subcellular location">
    <subcellularLocation>
        <location evidence="7">Endomembrane system</location>
        <topology evidence="7">Single-pass membrane protein</topology>
    </subcellularLocation>
    <subcellularLocation>
        <location evidence="1 8">Membrane</location>
        <topology evidence="1 8">Single-pass type I membrane protein</topology>
    </subcellularLocation>
</comment>